<keyword evidence="4" id="KW-0812">Transmembrane</keyword>
<protein>
    <submittedName>
        <fullName evidence="10">Carboxypeptidase regulatory-like domain-containing protein</fullName>
    </submittedName>
</protein>
<evidence type="ECO:0000256" key="4">
    <source>
        <dbReference type="ARBA" id="ARBA00022692"/>
    </source>
</evidence>
<dbReference type="EMBL" id="BAABHB010000002">
    <property type="protein sequence ID" value="GAA4401844.1"/>
    <property type="molecule type" value="Genomic_DNA"/>
</dbReference>
<evidence type="ECO:0000256" key="7">
    <source>
        <dbReference type="SAM" id="MobiDB-lite"/>
    </source>
</evidence>
<dbReference type="InterPro" id="IPR008969">
    <property type="entry name" value="CarboxyPept-like_regulatory"/>
</dbReference>
<evidence type="ECO:0000256" key="3">
    <source>
        <dbReference type="ARBA" id="ARBA00022452"/>
    </source>
</evidence>
<dbReference type="InterPro" id="IPR036942">
    <property type="entry name" value="Beta-barrel_TonB_sf"/>
</dbReference>
<feature type="domain" description="TonB-dependent transporter Oar-like beta-barrel" evidence="9">
    <location>
        <begin position="245"/>
        <end position="1047"/>
    </location>
</feature>
<reference evidence="11" key="1">
    <citation type="journal article" date="2019" name="Int. J. Syst. Evol. Microbiol.">
        <title>The Global Catalogue of Microorganisms (GCM) 10K type strain sequencing project: providing services to taxonomists for standard genome sequencing and annotation.</title>
        <authorList>
            <consortium name="The Broad Institute Genomics Platform"/>
            <consortium name="The Broad Institute Genome Sequencing Center for Infectious Disease"/>
            <person name="Wu L."/>
            <person name="Ma J."/>
        </authorList>
    </citation>
    <scope>NUCLEOTIDE SEQUENCE [LARGE SCALE GENOMIC DNA]</scope>
    <source>
        <strain evidence="11">JCM 17925</strain>
    </source>
</reference>
<dbReference type="SUPFAM" id="SSF49464">
    <property type="entry name" value="Carboxypeptidase regulatory domain-like"/>
    <property type="match status" value="1"/>
</dbReference>
<organism evidence="10 11">
    <name type="scientific">Nibrella viscosa</name>
    <dbReference type="NCBI Taxonomy" id="1084524"/>
    <lineage>
        <taxon>Bacteria</taxon>
        <taxon>Pseudomonadati</taxon>
        <taxon>Bacteroidota</taxon>
        <taxon>Cytophagia</taxon>
        <taxon>Cytophagales</taxon>
        <taxon>Spirosomataceae</taxon>
        <taxon>Nibrella</taxon>
    </lineage>
</organism>
<keyword evidence="2" id="KW-0813">Transport</keyword>
<dbReference type="InterPro" id="IPR039426">
    <property type="entry name" value="TonB-dep_rcpt-like"/>
</dbReference>
<gene>
    <name evidence="10" type="ORF">GCM10023187_16420</name>
</gene>
<evidence type="ECO:0000256" key="5">
    <source>
        <dbReference type="ARBA" id="ARBA00023136"/>
    </source>
</evidence>
<evidence type="ECO:0000313" key="10">
    <source>
        <dbReference type="EMBL" id="GAA4401844.1"/>
    </source>
</evidence>
<dbReference type="PANTHER" id="PTHR30069">
    <property type="entry name" value="TONB-DEPENDENT OUTER MEMBRANE RECEPTOR"/>
    <property type="match status" value="1"/>
</dbReference>
<feature type="region of interest" description="Disordered" evidence="7">
    <location>
        <begin position="399"/>
        <end position="420"/>
    </location>
</feature>
<evidence type="ECO:0000313" key="11">
    <source>
        <dbReference type="Proteomes" id="UP001500936"/>
    </source>
</evidence>
<keyword evidence="3" id="KW-1134">Transmembrane beta strand</keyword>
<keyword evidence="5" id="KW-0472">Membrane</keyword>
<dbReference type="PANTHER" id="PTHR30069:SF46">
    <property type="entry name" value="OAR PROTEIN"/>
    <property type="match status" value="1"/>
</dbReference>
<dbReference type="Pfam" id="PF13620">
    <property type="entry name" value="CarboxypepD_reg"/>
    <property type="match status" value="1"/>
</dbReference>
<evidence type="ECO:0000256" key="1">
    <source>
        <dbReference type="ARBA" id="ARBA00004571"/>
    </source>
</evidence>
<keyword evidence="8" id="KW-0732">Signal</keyword>
<feature type="signal peptide" evidence="8">
    <location>
        <begin position="1"/>
        <end position="30"/>
    </location>
</feature>
<dbReference type="SUPFAM" id="SSF56935">
    <property type="entry name" value="Porins"/>
    <property type="match status" value="1"/>
</dbReference>
<sequence length="1119" mass="122626">MSKKLLRFRAAILLLGSMLWAMLGSSGALAQGVTTSSISGLVTDASGEALPGATVIAVHLPSGTRYGTTTNTSGRFNLPAVRIGGPYRITVSYVGYQEQVREIASAELNTPVAADFRLAEEGRQLTEVVVTSQRGGVIDSERTGVATNFRRENFERLPSLNRSFTDLSTLTPQAGPGFSFGGRSSLYNNFSIDGSTSNNVFGLSALPGGAAGTPISLDAIDQLNVSISPFDVSQGSFTGAGVNAVTRSGTNEFQGSAYGFYRNQSFVGRKVEGQEQQQLDFRYYNAGARLGGPIIKNKLFFFVNVEQERQADPAVLFPVGGTNSQGQPFQQTAARADLERLSDFLRNTGTNKPWTFDPGSLGTFDQLTQNFKFLAKINWNISDQHKLVVRYNQLNAFRDTPPSNSGGFTSAPPGGRQNNNNAIPFQYSWYRQNNNLQSVIAELNSTFSNKFANNLQVGYTAFRDFRQAGGGAETPNFPLVDIVGPNGNTLTSFGAEAFTPNNRLDQDVIQVNDRFDIFLGKHTVSLGTANEFYRFYNAFTPQIRGVYQYNSVDDFINNVTNPSAANAPTQYALQYSAVPGTPVPTAEFSAAQVGFYAQDNINLTRNFRLTAGIRLDVPTYNDSKLLRNVVTDTMRFAGGEQIRVNELPKTNFLWSPRIGFNWDVLGNRSLQLRGGTGIFTGRVPFVWLSNQVSNNGVFFGTVLRQGQAANASFPFNPDPNAYVPPLTGEPGVPLAPTFTINATTPNFKFPQVWRTSFGIDKTLPGGWIATFDAIYSKDVNAVFIRDANLADPVGTLAGDGRPIWGNAAGVAGVNPPFDRRINDRIVQALVLDNINRGYSLSMTAQIQKRFSRGLEGSLAYTFTDSKDVNAQSASTAGSLYTGQAIVTSPNLPNLSYSNNLVPHRVVGFLQYRLEYLGFLATTVSLTYQGQTRGNYSYVYGGNPNNEGISNNDLIYVPRNQNEVILVTTNAADTRTTQQIWEQLNAFIEQDPYLRTRRGQYAERNGAYLPWQHLVNFRLLQDVFTNVGGKRNAIQLSVDVQNLLNLLNSNWGLARSASRTNLLNFVGYETPNTNTAATTGRPIYSFAEQSQGIALTESFINNLTLASRWQLQLGLRYIFN</sequence>
<accession>A0ABP8K7D5</accession>
<evidence type="ECO:0000256" key="8">
    <source>
        <dbReference type="SAM" id="SignalP"/>
    </source>
</evidence>
<dbReference type="Pfam" id="PF25183">
    <property type="entry name" value="OMP_b-brl_4"/>
    <property type="match status" value="1"/>
</dbReference>
<dbReference type="RefSeq" id="WP_345265816.1">
    <property type="nucleotide sequence ID" value="NZ_BAABHB010000002.1"/>
</dbReference>
<dbReference type="InterPro" id="IPR057601">
    <property type="entry name" value="Oar-like_b-barrel"/>
</dbReference>
<keyword evidence="6" id="KW-0998">Cell outer membrane</keyword>
<comment type="subcellular location">
    <subcellularLocation>
        <location evidence="1">Cell outer membrane</location>
        <topology evidence="1">Multi-pass membrane protein</topology>
    </subcellularLocation>
</comment>
<evidence type="ECO:0000256" key="6">
    <source>
        <dbReference type="ARBA" id="ARBA00023237"/>
    </source>
</evidence>
<evidence type="ECO:0000259" key="9">
    <source>
        <dbReference type="Pfam" id="PF25183"/>
    </source>
</evidence>
<evidence type="ECO:0000256" key="2">
    <source>
        <dbReference type="ARBA" id="ARBA00022448"/>
    </source>
</evidence>
<proteinExistence type="predicted"/>
<name>A0ABP8K7D5_9BACT</name>
<keyword evidence="11" id="KW-1185">Reference proteome</keyword>
<dbReference type="Gene3D" id="2.40.170.20">
    <property type="entry name" value="TonB-dependent receptor, beta-barrel domain"/>
    <property type="match status" value="1"/>
</dbReference>
<feature type="chain" id="PRO_5045038729" evidence="8">
    <location>
        <begin position="31"/>
        <end position="1119"/>
    </location>
</feature>
<comment type="caution">
    <text evidence="10">The sequence shown here is derived from an EMBL/GenBank/DDBJ whole genome shotgun (WGS) entry which is preliminary data.</text>
</comment>
<dbReference type="Gene3D" id="2.60.40.1120">
    <property type="entry name" value="Carboxypeptidase-like, regulatory domain"/>
    <property type="match status" value="1"/>
</dbReference>
<dbReference type="Proteomes" id="UP001500936">
    <property type="component" value="Unassembled WGS sequence"/>
</dbReference>